<gene>
    <name evidence="1" type="ORF">K4L44_01780</name>
</gene>
<proteinExistence type="predicted"/>
<organism evidence="1 2">
    <name type="scientific">Halosquirtibacter laminarini</name>
    <dbReference type="NCBI Taxonomy" id="3374600"/>
    <lineage>
        <taxon>Bacteria</taxon>
        <taxon>Pseudomonadati</taxon>
        <taxon>Bacteroidota</taxon>
        <taxon>Bacteroidia</taxon>
        <taxon>Marinilabiliales</taxon>
        <taxon>Prolixibacteraceae</taxon>
        <taxon>Halosquirtibacter</taxon>
    </lineage>
</organism>
<evidence type="ECO:0000313" key="2">
    <source>
        <dbReference type="Proteomes" id="UP000826212"/>
    </source>
</evidence>
<accession>A0AC61NJY2</accession>
<protein>
    <submittedName>
        <fullName evidence="1">Exodeoxyribonuclease VII small subunit</fullName>
    </submittedName>
</protein>
<name>A0AC61NJY2_9BACT</name>
<evidence type="ECO:0000313" key="1">
    <source>
        <dbReference type="EMBL" id="QZE14625.1"/>
    </source>
</evidence>
<keyword evidence="2" id="KW-1185">Reference proteome</keyword>
<dbReference type="Proteomes" id="UP000826212">
    <property type="component" value="Chromosome"/>
</dbReference>
<sequence length="66" mass="7732">MIDNKSYKESIEEIKVILENIEKDVYDVDVLVEKVQYVSSLIKHCKSKLKQSETEIDNILSKIDME</sequence>
<reference evidence="1" key="1">
    <citation type="submission" date="2021-08" db="EMBL/GenBank/DDBJ databases">
        <title>Novel anaerobic bacterium isolated from sea squirt in East Sea, Republic of Korea.</title>
        <authorList>
            <person name="Nguyen T.H."/>
            <person name="Li Z."/>
            <person name="Lee Y.-J."/>
            <person name="Ko J."/>
            <person name="Kim S.-G."/>
        </authorList>
    </citation>
    <scope>NUCLEOTIDE SEQUENCE</scope>
    <source>
        <strain evidence="1">KCTC 25031</strain>
    </source>
</reference>
<dbReference type="EMBL" id="CP081303">
    <property type="protein sequence ID" value="QZE14625.1"/>
    <property type="molecule type" value="Genomic_DNA"/>
</dbReference>